<evidence type="ECO:0000313" key="7">
    <source>
        <dbReference type="EMBL" id="QDV88837.1"/>
    </source>
</evidence>
<evidence type="ECO:0000256" key="5">
    <source>
        <dbReference type="SAM" id="SignalP"/>
    </source>
</evidence>
<feature type="coiled-coil region" evidence="4">
    <location>
        <begin position="498"/>
        <end position="532"/>
    </location>
</feature>
<dbReference type="Gene3D" id="2.130.10.10">
    <property type="entry name" value="YVTN repeat-like/Quinoprotein amine dehydrogenase"/>
    <property type="match status" value="2"/>
</dbReference>
<dbReference type="PROSITE" id="PS50082">
    <property type="entry name" value="WD_REPEATS_2"/>
    <property type="match status" value="2"/>
</dbReference>
<dbReference type="PROSITE" id="PS00678">
    <property type="entry name" value="WD_REPEATS_1"/>
    <property type="match status" value="1"/>
</dbReference>
<dbReference type="Pfam" id="PF00400">
    <property type="entry name" value="WD40"/>
    <property type="match status" value="2"/>
</dbReference>
<sequence length="909" mass="95905">MINLRRLFLLSVILSASLPTNAEEKKPPVITFDDHVRPIFAQACASCHNPDKKSADLDLTNYSALMQGGASGEVIEPGDASASYLYALVTHQDEPSMPPESPKIADEKIETLRKWIDGGVLENAGSSAKAAKKKKFDLALAAPSTARPETVPMPARLSLQPVLFTPDRTAIDALATSPWAPLAAVSSQKQVLLYHTETLELLGVLPFPEGTPRVLKFSRNGGLLLCGGGVAGASGRVVVWDIHSGRRIIEIGDELDEVLAADISSDQTLIALGGPQRVVRIYATETGQLLHEIRKHTDWITALEFSPDSVLLATGDRNGGLQVWEGWTGREYLTLKGHTAAVTSVSWRSDSNLLASSCEDSTIRLWEMENGGAVKNWGAHGGGALSVEFTRDGRLFSCGRDRIPKTWDQNGTQQLAFEAFGDLALEATYCDETHRAISGDFSGEIRVHDSTNGTRLGQLVSNAPLLETRLKQADESLLAAQSEFKPISEVYQTAQSALQQISTEVAAAQKVAAEAKQESDRAATALAAAQATMTQAASENAVASTAVDALAISVPMLKEAAEKAAAAAAQLPNDANLIAAAQTIRTTADTKVSEMTSAKGIAATKFAALQQAQQALDSAQRLAGDAAAARTSAEQAEQMLVAKRKPAEDAFNAAKQAHDPAAAAVASARQAVSRWTAEIEFDRELKKLHQQRLDSEQQLALLEAQHATSQEAADVAKSNADQARAELAAAQAELAKNDADYNTAIAAVEAAKAAATSATEAKQNAAAGVETLDQVIVKLGDAAVKAEQALNLASDDATLIALVGQLKSATAEKTKQLEAGRADLVAKTQAEQLAIAGVAEGEARASGLLAMQQSLKQKVAEATAMVTTLETKTADAIQAVQVDEVHVSQSQSNLATINQAIATLQGLSI</sequence>
<keyword evidence="4" id="KW-0175">Coiled coil</keyword>
<organism evidence="7 8">
    <name type="scientific">Stieleria magnilauensis</name>
    <dbReference type="NCBI Taxonomy" id="2527963"/>
    <lineage>
        <taxon>Bacteria</taxon>
        <taxon>Pseudomonadati</taxon>
        <taxon>Planctomycetota</taxon>
        <taxon>Planctomycetia</taxon>
        <taxon>Pirellulales</taxon>
        <taxon>Pirellulaceae</taxon>
        <taxon>Stieleria</taxon>
    </lineage>
</organism>
<dbReference type="InterPro" id="IPR036322">
    <property type="entry name" value="WD40_repeat_dom_sf"/>
</dbReference>
<dbReference type="InterPro" id="IPR015943">
    <property type="entry name" value="WD40/YVTN_repeat-like_dom_sf"/>
</dbReference>
<proteinExistence type="predicted"/>
<dbReference type="RefSeq" id="WP_419580779.1">
    <property type="nucleotide sequence ID" value="NZ_CP036432.1"/>
</dbReference>
<feature type="domain" description="Cytochrome C Planctomycete-type" evidence="6">
    <location>
        <begin position="44"/>
        <end position="100"/>
    </location>
</feature>
<feature type="repeat" description="WD" evidence="3">
    <location>
        <begin position="335"/>
        <end position="376"/>
    </location>
</feature>
<evidence type="ECO:0000259" key="6">
    <source>
        <dbReference type="Pfam" id="PF07635"/>
    </source>
</evidence>
<dbReference type="InterPro" id="IPR001680">
    <property type="entry name" value="WD40_rpt"/>
</dbReference>
<name>A0ABX5Y3H4_9BACT</name>
<feature type="signal peptide" evidence="5">
    <location>
        <begin position="1"/>
        <end position="22"/>
    </location>
</feature>
<keyword evidence="8" id="KW-1185">Reference proteome</keyword>
<dbReference type="SMART" id="SM00320">
    <property type="entry name" value="WD40"/>
    <property type="match status" value="6"/>
</dbReference>
<dbReference type="Pfam" id="PF07635">
    <property type="entry name" value="PSCyt1"/>
    <property type="match status" value="1"/>
</dbReference>
<dbReference type="InterPro" id="IPR036909">
    <property type="entry name" value="Cyt_c-like_dom_sf"/>
</dbReference>
<keyword evidence="5" id="KW-0732">Signal</keyword>
<feature type="repeat" description="WD" evidence="3">
    <location>
        <begin position="293"/>
        <end position="325"/>
    </location>
</feature>
<dbReference type="InterPro" id="IPR019775">
    <property type="entry name" value="WD40_repeat_CS"/>
</dbReference>
<dbReference type="InterPro" id="IPR011429">
    <property type="entry name" value="Cyt_c_Planctomycete-type"/>
</dbReference>
<dbReference type="SUPFAM" id="SSF50978">
    <property type="entry name" value="WD40 repeat-like"/>
    <property type="match status" value="1"/>
</dbReference>
<dbReference type="Proteomes" id="UP000318081">
    <property type="component" value="Chromosome"/>
</dbReference>
<dbReference type="Gene3D" id="1.10.760.10">
    <property type="entry name" value="Cytochrome c-like domain"/>
    <property type="match status" value="1"/>
</dbReference>
<evidence type="ECO:0000256" key="3">
    <source>
        <dbReference type="PROSITE-ProRule" id="PRU00221"/>
    </source>
</evidence>
<reference evidence="7 8" key="1">
    <citation type="submission" date="2019-02" db="EMBL/GenBank/DDBJ databases">
        <title>Deep-cultivation of Planctomycetes and their phenomic and genomic characterization uncovers novel biology.</title>
        <authorList>
            <person name="Wiegand S."/>
            <person name="Jogler M."/>
            <person name="Boedeker C."/>
            <person name="Pinto D."/>
            <person name="Vollmers J."/>
            <person name="Rivas-Marin E."/>
            <person name="Kohn T."/>
            <person name="Peeters S.H."/>
            <person name="Heuer A."/>
            <person name="Rast P."/>
            <person name="Oberbeckmann S."/>
            <person name="Bunk B."/>
            <person name="Jeske O."/>
            <person name="Meyerdierks A."/>
            <person name="Storesund J.E."/>
            <person name="Kallscheuer N."/>
            <person name="Luecker S."/>
            <person name="Lage O.M."/>
            <person name="Pohl T."/>
            <person name="Merkel B.J."/>
            <person name="Hornburger P."/>
            <person name="Mueller R.-W."/>
            <person name="Bruemmer F."/>
            <person name="Labrenz M."/>
            <person name="Spormann A.M."/>
            <person name="Op den Camp H."/>
            <person name="Overmann J."/>
            <person name="Amann R."/>
            <person name="Jetten M.S.M."/>
            <person name="Mascher T."/>
            <person name="Medema M.H."/>
            <person name="Devos D.P."/>
            <person name="Kaster A.-K."/>
            <person name="Ovreas L."/>
            <person name="Rohde M."/>
            <person name="Galperin M.Y."/>
            <person name="Jogler C."/>
        </authorList>
    </citation>
    <scope>NUCLEOTIDE SEQUENCE [LARGE SCALE GENOMIC DNA]</scope>
    <source>
        <strain evidence="7 8">TBK1r</strain>
    </source>
</reference>
<evidence type="ECO:0000256" key="1">
    <source>
        <dbReference type="ARBA" id="ARBA00022574"/>
    </source>
</evidence>
<feature type="chain" id="PRO_5046994910" evidence="5">
    <location>
        <begin position="23"/>
        <end position="909"/>
    </location>
</feature>
<dbReference type="EMBL" id="CP036432">
    <property type="protein sequence ID" value="QDV88837.1"/>
    <property type="molecule type" value="Genomic_DNA"/>
</dbReference>
<protein>
    <submittedName>
        <fullName evidence="7">Chromosome partition protein Smc</fullName>
    </submittedName>
</protein>
<dbReference type="CDD" id="cd00200">
    <property type="entry name" value="WD40"/>
    <property type="match status" value="1"/>
</dbReference>
<dbReference type="PANTHER" id="PTHR19848">
    <property type="entry name" value="WD40 REPEAT PROTEIN"/>
    <property type="match status" value="1"/>
</dbReference>
<dbReference type="PROSITE" id="PS50294">
    <property type="entry name" value="WD_REPEATS_REGION"/>
    <property type="match status" value="2"/>
</dbReference>
<evidence type="ECO:0000256" key="4">
    <source>
        <dbReference type="SAM" id="Coils"/>
    </source>
</evidence>
<keyword evidence="2" id="KW-0677">Repeat</keyword>
<keyword evidence="1 3" id="KW-0853">WD repeat</keyword>
<evidence type="ECO:0000313" key="8">
    <source>
        <dbReference type="Proteomes" id="UP000318081"/>
    </source>
</evidence>
<dbReference type="SUPFAM" id="SSF46626">
    <property type="entry name" value="Cytochrome c"/>
    <property type="match status" value="1"/>
</dbReference>
<evidence type="ECO:0000256" key="2">
    <source>
        <dbReference type="ARBA" id="ARBA00022737"/>
    </source>
</evidence>
<accession>A0ABX5Y3H4</accession>
<gene>
    <name evidence="7" type="primary">smc_11</name>
    <name evidence="7" type="ORF">TBK1r_78720</name>
</gene>
<dbReference type="PANTHER" id="PTHR19848:SF8">
    <property type="entry name" value="F-BOX AND WD REPEAT DOMAIN CONTAINING 7"/>
    <property type="match status" value="1"/>
</dbReference>
<feature type="coiled-coil region" evidence="4">
    <location>
        <begin position="685"/>
        <end position="740"/>
    </location>
</feature>